<sequence>MAFGSSTAYGPACGQCFQLTLQNPVIANPPFHPAPKSITVKITDLCPFTQGGWCGATTDEPNAGDAYLNFDLAYPSDAIPDDFFPSDESLYGYKDFGVWNITYAVVPCIPSWPGARNAAALGSVANLGTGVCCPANPTGSPNDTCPSFSDQNGIPPDTTTTSNACHSFSARHSFLLILLYSLALFRS</sequence>
<reference evidence="2 3" key="1">
    <citation type="journal article" name="Sci. Rep.">
        <title>Telomere-to-telomere assembled and centromere annotated genomes of the two main subspecies of the button mushroom Agaricus bisporus reveal especially polymorphic chromosome ends.</title>
        <authorList>
            <person name="Sonnenberg A.S.M."/>
            <person name="Sedaghat-Telgerd N."/>
            <person name="Lavrijssen B."/>
            <person name="Ohm R.A."/>
            <person name="Hendrickx P.M."/>
            <person name="Scholtmeijer K."/>
            <person name="Baars J.J.P."/>
            <person name="van Peer A."/>
        </authorList>
    </citation>
    <scope>NUCLEOTIDE SEQUENCE [LARGE SCALE GENOMIC DNA]</scope>
    <source>
        <strain evidence="2 3">H119_p4</strain>
    </source>
</reference>
<dbReference type="Gene3D" id="2.40.40.10">
    <property type="entry name" value="RlpA-like domain"/>
    <property type="match status" value="1"/>
</dbReference>
<organism evidence="2 3">
    <name type="scientific">Agaricus bisporus var. burnettii</name>
    <dbReference type="NCBI Taxonomy" id="192524"/>
    <lineage>
        <taxon>Eukaryota</taxon>
        <taxon>Fungi</taxon>
        <taxon>Dikarya</taxon>
        <taxon>Basidiomycota</taxon>
        <taxon>Agaricomycotina</taxon>
        <taxon>Agaricomycetes</taxon>
        <taxon>Agaricomycetidae</taxon>
        <taxon>Agaricales</taxon>
        <taxon>Agaricineae</taxon>
        <taxon>Agaricaceae</taxon>
        <taxon>Agaricus</taxon>
    </lineage>
</organism>
<dbReference type="Pfam" id="PF22514">
    <property type="entry name" value="EXPB1_D1"/>
    <property type="match status" value="1"/>
</dbReference>
<dbReference type="PROSITE" id="PS50842">
    <property type="entry name" value="EXPANSIN_EG45"/>
    <property type="match status" value="1"/>
</dbReference>
<proteinExistence type="predicted"/>
<dbReference type="OMA" id="NFDLAWP"/>
<dbReference type="EMBL" id="JABXXO010000003">
    <property type="protein sequence ID" value="KAF7782297.1"/>
    <property type="molecule type" value="Genomic_DNA"/>
</dbReference>
<dbReference type="InterPro" id="IPR007112">
    <property type="entry name" value="Expansin/allergen_DPBB_dom"/>
</dbReference>
<dbReference type="AlphaFoldDB" id="A0A8H7KJF3"/>
<dbReference type="SUPFAM" id="SSF50685">
    <property type="entry name" value="Barwin-like endoglucanases"/>
    <property type="match status" value="1"/>
</dbReference>
<dbReference type="Proteomes" id="UP000629468">
    <property type="component" value="Unassembled WGS sequence"/>
</dbReference>
<accession>A0A8H7KJF3</accession>
<evidence type="ECO:0000313" key="3">
    <source>
        <dbReference type="Proteomes" id="UP000629468"/>
    </source>
</evidence>
<evidence type="ECO:0000313" key="2">
    <source>
        <dbReference type="EMBL" id="KAF7782297.1"/>
    </source>
</evidence>
<gene>
    <name evidence="2" type="ORF">Agabi119p4_1673</name>
</gene>
<feature type="domain" description="Expansin-like EG45" evidence="1">
    <location>
        <begin position="10"/>
        <end position="108"/>
    </location>
</feature>
<protein>
    <recommendedName>
        <fullName evidence="1">Expansin-like EG45 domain-containing protein</fullName>
    </recommendedName>
</protein>
<comment type="caution">
    <text evidence="2">The sequence shown here is derived from an EMBL/GenBank/DDBJ whole genome shotgun (WGS) entry which is preliminary data.</text>
</comment>
<name>A0A8H7KJF3_AGABI</name>
<evidence type="ECO:0000259" key="1">
    <source>
        <dbReference type="PROSITE" id="PS50842"/>
    </source>
</evidence>
<dbReference type="InterPro" id="IPR036908">
    <property type="entry name" value="RlpA-like_sf"/>
</dbReference>